<dbReference type="Pfam" id="PF00501">
    <property type="entry name" value="AMP-binding"/>
    <property type="match status" value="1"/>
</dbReference>
<name>A0A810NAU2_9ACTN</name>
<evidence type="ECO:0000259" key="2">
    <source>
        <dbReference type="Pfam" id="PF00501"/>
    </source>
</evidence>
<feature type="region of interest" description="Disordered" evidence="1">
    <location>
        <begin position="1"/>
        <end position="20"/>
    </location>
</feature>
<dbReference type="PANTHER" id="PTHR43767:SF1">
    <property type="entry name" value="NONRIBOSOMAL PEPTIDE SYNTHASE PES1 (EUROFUNG)-RELATED"/>
    <property type="match status" value="1"/>
</dbReference>
<dbReference type="Proteomes" id="UP000680866">
    <property type="component" value="Chromosome"/>
</dbReference>
<dbReference type="Gene3D" id="3.40.50.12780">
    <property type="entry name" value="N-terminal domain of ligase-like"/>
    <property type="match status" value="1"/>
</dbReference>
<dbReference type="InterPro" id="IPR050237">
    <property type="entry name" value="ATP-dep_AMP-bd_enzyme"/>
</dbReference>
<keyword evidence="5" id="KW-1185">Reference proteome</keyword>
<dbReference type="GO" id="GO:0016878">
    <property type="term" value="F:acid-thiol ligase activity"/>
    <property type="evidence" value="ECO:0007669"/>
    <property type="project" value="UniProtKB-ARBA"/>
</dbReference>
<dbReference type="InterPro" id="IPR000873">
    <property type="entry name" value="AMP-dep_synth/lig_dom"/>
</dbReference>
<accession>A0A810NAU2</accession>
<dbReference type="SUPFAM" id="SSF56801">
    <property type="entry name" value="Acetyl-CoA synthetase-like"/>
    <property type="match status" value="1"/>
</dbReference>
<protein>
    <submittedName>
        <fullName evidence="4">Acyl-CoA synthetase</fullName>
    </submittedName>
</protein>
<dbReference type="KEGG" id="pry:Prubr_62400"/>
<gene>
    <name evidence="4" type="primary">fadD36</name>
    <name evidence="4" type="ORF">Prubr_62400</name>
</gene>
<dbReference type="InterPro" id="IPR045851">
    <property type="entry name" value="AMP-bd_C_sf"/>
</dbReference>
<evidence type="ECO:0000256" key="1">
    <source>
        <dbReference type="SAM" id="MobiDB-lite"/>
    </source>
</evidence>
<dbReference type="AlphaFoldDB" id="A0A810NAU2"/>
<reference evidence="4" key="1">
    <citation type="submission" date="2020-08" db="EMBL/GenBank/DDBJ databases">
        <title>Whole genome shotgun sequence of Polymorphospora rubra NBRC 101157.</title>
        <authorList>
            <person name="Komaki H."/>
            <person name="Tamura T."/>
        </authorList>
    </citation>
    <scope>NUCLEOTIDE SEQUENCE</scope>
    <source>
        <strain evidence="4">NBRC 101157</strain>
    </source>
</reference>
<feature type="domain" description="AMP-dependent synthetase/ligase" evidence="2">
    <location>
        <begin position="1"/>
        <end position="269"/>
    </location>
</feature>
<dbReference type="Gene3D" id="3.30.300.30">
    <property type="match status" value="1"/>
</dbReference>
<evidence type="ECO:0000313" key="5">
    <source>
        <dbReference type="Proteomes" id="UP000680866"/>
    </source>
</evidence>
<sequence>MGAVHAGVPLVPLPPGGDERERNRILRESNATLVLDCAAGRPSGGLPTVPVELGRRSSTHHPEPDPTTDALILYTGGATGRPRGVRISRRAIAAELDLLAEAWRWSAEDVLVQRLPLFRVYGLVVGLLGTLRVGGRLVHLDVEQDVVVPAGTMYLGLPRQWARISREPARARPLTRARVLISADDPLPAPVAERLRAFTARSLVQGYGTTETLIAVTGRADASREPTATGLPLPGVETRILDREDQPVPADGESVGELSIRGPTLFSGYVDRAHAAVGAGDWHPTGDLATVCPDGSYRIIGRRHDIAHVGCGRIDVALVEDTLLGFPGVADAVVVAAPHPVLGEYVTAYVAAAGGVTAQMLIDHVGRYLSARQRPRYVHFLDEIPRTAHGRVSRSRLDAVR</sequence>
<dbReference type="PANTHER" id="PTHR43767">
    <property type="entry name" value="LONG-CHAIN-FATTY-ACID--COA LIGASE"/>
    <property type="match status" value="1"/>
</dbReference>
<dbReference type="EMBL" id="AP023359">
    <property type="protein sequence ID" value="BCJ69219.1"/>
    <property type="molecule type" value="Genomic_DNA"/>
</dbReference>
<evidence type="ECO:0000259" key="3">
    <source>
        <dbReference type="Pfam" id="PF13193"/>
    </source>
</evidence>
<feature type="domain" description="AMP-binding enzyme C-terminal" evidence="3">
    <location>
        <begin position="319"/>
        <end position="390"/>
    </location>
</feature>
<dbReference type="Pfam" id="PF13193">
    <property type="entry name" value="AMP-binding_C"/>
    <property type="match status" value="1"/>
</dbReference>
<organism evidence="4 5">
    <name type="scientific">Polymorphospora rubra</name>
    <dbReference type="NCBI Taxonomy" id="338584"/>
    <lineage>
        <taxon>Bacteria</taxon>
        <taxon>Bacillati</taxon>
        <taxon>Actinomycetota</taxon>
        <taxon>Actinomycetes</taxon>
        <taxon>Micromonosporales</taxon>
        <taxon>Micromonosporaceae</taxon>
        <taxon>Polymorphospora</taxon>
    </lineage>
</organism>
<dbReference type="InterPro" id="IPR025110">
    <property type="entry name" value="AMP-bd_C"/>
</dbReference>
<evidence type="ECO:0000313" key="4">
    <source>
        <dbReference type="EMBL" id="BCJ69219.1"/>
    </source>
</evidence>
<dbReference type="InterPro" id="IPR042099">
    <property type="entry name" value="ANL_N_sf"/>
</dbReference>
<proteinExistence type="predicted"/>